<dbReference type="Proteomes" id="UP000053758">
    <property type="component" value="Unassembled WGS sequence"/>
</dbReference>
<dbReference type="EMBL" id="DF830079">
    <property type="protein sequence ID" value="GAK66249.1"/>
    <property type="molecule type" value="Genomic_DNA"/>
</dbReference>
<reference evidence="2" key="1">
    <citation type="journal article" date="2014" name="Genome Announc.">
        <title>Draft Genome Sequence of the Yeast Pseudozyma antarctica Type Strain JCM10317, a Producer of the Glycolipid Biosurfactants, Mannosylerythritol Lipids.</title>
        <authorList>
            <person name="Saika A."/>
            <person name="Koike H."/>
            <person name="Hori T."/>
            <person name="Fukuoka T."/>
            <person name="Sato S."/>
            <person name="Habe H."/>
            <person name="Kitamoto D."/>
            <person name="Morita T."/>
        </authorList>
    </citation>
    <scope>NUCLEOTIDE SEQUENCE [LARGE SCALE GENOMIC DNA]</scope>
    <source>
        <strain evidence="2">JCM 10317</strain>
    </source>
</reference>
<protein>
    <submittedName>
        <fullName evidence="1">Uncharacterized protein</fullName>
    </submittedName>
</protein>
<proteinExistence type="predicted"/>
<name>A0A081CHV3_PSEA2</name>
<sequence>MAASENSDPTKPSCFKPLKSSSKRIDGARRAARRRSSYRLHWTSQFADRSAPHAFPPCLTSEGGALRRVGLAKELDAPAQARVLRSFCERSVEWDAPGSVFRVASPGLLRPCMVRSMDGAASQRGIGVSASPSHAILRIRARKPARHANDALGLAGSPMRFRQHRGCRKPPEQVRLGSTVCVKSPHPFSAL</sequence>
<evidence type="ECO:0000313" key="2">
    <source>
        <dbReference type="Proteomes" id="UP000053758"/>
    </source>
</evidence>
<gene>
    <name evidence="1" type="ORF">PAN0_012c4471</name>
</gene>
<evidence type="ECO:0000313" key="1">
    <source>
        <dbReference type="EMBL" id="GAK66249.1"/>
    </source>
</evidence>
<dbReference type="AlphaFoldDB" id="A0A081CHV3"/>
<accession>A0A081CHV3</accession>
<dbReference type="HOGENOM" id="CLU_1421247_0_0_1"/>
<dbReference type="RefSeq" id="XP_014655494.1">
    <property type="nucleotide sequence ID" value="XM_014800008.1"/>
</dbReference>
<keyword evidence="2" id="KW-1185">Reference proteome</keyword>
<organism evidence="1 2">
    <name type="scientific">Pseudozyma antarctica</name>
    <name type="common">Yeast</name>
    <name type="synonym">Candida antarctica</name>
    <dbReference type="NCBI Taxonomy" id="84753"/>
    <lineage>
        <taxon>Eukaryota</taxon>
        <taxon>Fungi</taxon>
        <taxon>Dikarya</taxon>
        <taxon>Basidiomycota</taxon>
        <taxon>Ustilaginomycotina</taxon>
        <taxon>Ustilaginomycetes</taxon>
        <taxon>Ustilaginales</taxon>
        <taxon>Ustilaginaceae</taxon>
        <taxon>Moesziomyces</taxon>
    </lineage>
</organism>
<dbReference type="GeneID" id="26305260"/>